<organism evidence="2 3">
    <name type="scientific">Cyclospora cayetanensis</name>
    <dbReference type="NCBI Taxonomy" id="88456"/>
    <lineage>
        <taxon>Eukaryota</taxon>
        <taxon>Sar</taxon>
        <taxon>Alveolata</taxon>
        <taxon>Apicomplexa</taxon>
        <taxon>Conoidasida</taxon>
        <taxon>Coccidia</taxon>
        <taxon>Eucoccidiorida</taxon>
        <taxon>Eimeriorina</taxon>
        <taxon>Eimeriidae</taxon>
        <taxon>Cyclospora</taxon>
    </lineage>
</organism>
<gene>
    <name evidence="2" type="ORF">cyc_04361</name>
</gene>
<sequence length="249" mass="26947">MIMMIMTPLLLALQQLVVQLSKILAPLPLPEASTCMRGAGGRSLLQVEAAAFAICLLKTSSFSAASARPRLLSSLHSTANPAVPTTTCPEARADACRQHCKGHPIGGRSSDVIGDGAAASIPLNSRGPLGDPESAGPHLCMSLPTSVVAAAVRKRGEEERKAPAVFLDPRDFLEQPRLLNYRAAAAIFPPLQRLAYPHLKDLMRPHPPLLKASLQLSTWKVLLLLRKREVIWQPQGLQPQELQYQPSEI</sequence>
<feature type="signal peptide" evidence="1">
    <location>
        <begin position="1"/>
        <end position="20"/>
    </location>
</feature>
<evidence type="ECO:0000313" key="2">
    <source>
        <dbReference type="EMBL" id="OEH74712.1"/>
    </source>
</evidence>
<comment type="caution">
    <text evidence="2">The sequence shown here is derived from an EMBL/GenBank/DDBJ whole genome shotgun (WGS) entry which is preliminary data.</text>
</comment>
<dbReference type="InParanoid" id="A0A1D3CU40"/>
<dbReference type="Proteomes" id="UP000095192">
    <property type="component" value="Unassembled WGS sequence"/>
</dbReference>
<protein>
    <submittedName>
        <fullName evidence="2">Uncharacterized protein</fullName>
    </submittedName>
</protein>
<keyword evidence="1" id="KW-0732">Signal</keyword>
<keyword evidence="3" id="KW-1185">Reference proteome</keyword>
<proteinExistence type="predicted"/>
<feature type="chain" id="PRO_5008913894" evidence="1">
    <location>
        <begin position="21"/>
        <end position="249"/>
    </location>
</feature>
<reference evidence="2 3" key="1">
    <citation type="journal article" date="2016" name="BMC Genomics">
        <title>Comparative genomics reveals Cyclospora cayetanensis possesses coccidia-like metabolism and invasion components but unique surface antigens.</title>
        <authorList>
            <person name="Liu S."/>
            <person name="Wang L."/>
            <person name="Zheng H."/>
            <person name="Xu Z."/>
            <person name="Roellig D.M."/>
            <person name="Li N."/>
            <person name="Frace M.A."/>
            <person name="Tang K."/>
            <person name="Arrowood M.J."/>
            <person name="Moss D.M."/>
            <person name="Zhang L."/>
            <person name="Feng Y."/>
            <person name="Xiao L."/>
        </authorList>
    </citation>
    <scope>NUCLEOTIDE SEQUENCE [LARGE SCALE GENOMIC DNA]</scope>
    <source>
        <strain evidence="2 3">CHN_HEN01</strain>
    </source>
</reference>
<name>A0A1D3CU40_9EIME</name>
<accession>A0A1D3CU40</accession>
<evidence type="ECO:0000256" key="1">
    <source>
        <dbReference type="SAM" id="SignalP"/>
    </source>
</evidence>
<dbReference type="EMBL" id="JROU02001957">
    <property type="protein sequence ID" value="OEH74712.1"/>
    <property type="molecule type" value="Genomic_DNA"/>
</dbReference>
<dbReference type="VEuPathDB" id="ToxoDB:cyc_04361"/>
<dbReference type="AlphaFoldDB" id="A0A1D3CU40"/>
<evidence type="ECO:0000313" key="3">
    <source>
        <dbReference type="Proteomes" id="UP000095192"/>
    </source>
</evidence>